<evidence type="ECO:0000313" key="3">
    <source>
        <dbReference type="EMBL" id="RGX24579.1"/>
    </source>
</evidence>
<feature type="transmembrane region" description="Helical" evidence="2">
    <location>
        <begin position="284"/>
        <end position="301"/>
    </location>
</feature>
<keyword evidence="2" id="KW-0812">Transmembrane</keyword>
<keyword evidence="2" id="KW-1133">Transmembrane helix</keyword>
<feature type="transmembrane region" description="Helical" evidence="2">
    <location>
        <begin position="313"/>
        <end position="338"/>
    </location>
</feature>
<comment type="caution">
    <text evidence="3">The sequence shown here is derived from an EMBL/GenBank/DDBJ whole genome shotgun (WGS) entry which is preliminary data.</text>
</comment>
<feature type="transmembrane region" description="Helical" evidence="2">
    <location>
        <begin position="95"/>
        <end position="120"/>
    </location>
</feature>
<feature type="transmembrane region" description="Helical" evidence="2">
    <location>
        <begin position="140"/>
        <end position="159"/>
    </location>
</feature>
<dbReference type="AlphaFoldDB" id="A0A413F999"/>
<protein>
    <submittedName>
        <fullName evidence="3">Uncharacterized protein</fullName>
    </submittedName>
</protein>
<accession>A0A413F999</accession>
<feature type="transmembrane region" description="Helical" evidence="2">
    <location>
        <begin position="257"/>
        <end position="278"/>
    </location>
</feature>
<dbReference type="OrthoDB" id="2059140at2"/>
<dbReference type="NCBIfam" id="NF045848">
    <property type="entry name" value="MMCAP2_0566_fam"/>
    <property type="match status" value="1"/>
</dbReference>
<sequence>MEIAGGILDSFYLVLNVLFNKVFAPVLTDILAVFGEVVIASLAQQFSYLAYLILVGLCGILDGLEGMINVFVGIEKVIVDNRPMTLMEMMFQLDVVSRAFLMVTFVAVCLCLLFTIVSVARSISSMTLENKNPISHVLKSAMKAAVTFLTVPFFCIFLLQISTAVTTQVQDAVMNQKGFEKTPSTGTYVFLISSLRAGRKDPNNLGSFLTRLGEFEDNYLEPDMEDDLRKEYLSGKKDYKNLLDSGMDFTPAKFDYIMGYVAVIFMIIMFVGLVIQFIRRLLELLMLYIVSPFFVATIPADDGAMFKRWREMFVAKFLSGFGVIFSLKIFLLLLPIIFSSKLNLGASMVYQNLTTGPVTEAGASIGSGTASSGGSGNSIDEAMSKSGLAGMGSNSSMNDIMYSLGLDYDVDSPSLEESLIDSLLKLLFMMGGVLAIYKSQTMVLELLNPQAAQDSKESVMLAMAVSMKAAQMAKQAVETGATVAAGAATAGAGSAAMVGAKAAAQTAGKAVAQSAGKAVAKSAGKAVSGGAKKALKSAGQKTGQAVSGAAQKVTQGSENDG</sequence>
<feature type="region of interest" description="Disordered" evidence="1">
    <location>
        <begin position="538"/>
        <end position="561"/>
    </location>
</feature>
<feature type="compositionally biased region" description="Polar residues" evidence="1">
    <location>
        <begin position="552"/>
        <end position="561"/>
    </location>
</feature>
<dbReference type="NCBIfam" id="NF045889">
    <property type="entry name" value="ICE_Mbov_0396_TM"/>
    <property type="match status" value="1"/>
</dbReference>
<feature type="transmembrane region" description="Helical" evidence="2">
    <location>
        <begin position="22"/>
        <end position="43"/>
    </location>
</feature>
<gene>
    <name evidence="3" type="ORF">DWV29_22700</name>
</gene>
<dbReference type="EMBL" id="QSBM01000021">
    <property type="protein sequence ID" value="RGX24579.1"/>
    <property type="molecule type" value="Genomic_DNA"/>
</dbReference>
<evidence type="ECO:0000256" key="1">
    <source>
        <dbReference type="SAM" id="MobiDB-lite"/>
    </source>
</evidence>
<dbReference type="RefSeq" id="WP_007719708.1">
    <property type="nucleotide sequence ID" value="NZ_BAABXR010000001.1"/>
</dbReference>
<evidence type="ECO:0000313" key="4">
    <source>
        <dbReference type="Proteomes" id="UP000283880"/>
    </source>
</evidence>
<proteinExistence type="predicted"/>
<evidence type="ECO:0000256" key="2">
    <source>
        <dbReference type="SAM" id="Phobius"/>
    </source>
</evidence>
<keyword evidence="2" id="KW-0472">Membrane</keyword>
<organism evidence="3 4">
    <name type="scientific">Enterocloster asparagiformis</name>
    <dbReference type="NCBI Taxonomy" id="333367"/>
    <lineage>
        <taxon>Bacteria</taxon>
        <taxon>Bacillati</taxon>
        <taxon>Bacillota</taxon>
        <taxon>Clostridia</taxon>
        <taxon>Lachnospirales</taxon>
        <taxon>Lachnospiraceae</taxon>
        <taxon>Enterocloster</taxon>
    </lineage>
</organism>
<name>A0A413F999_9FIRM</name>
<dbReference type="Proteomes" id="UP000283880">
    <property type="component" value="Unassembled WGS sequence"/>
</dbReference>
<feature type="transmembrane region" description="Helical" evidence="2">
    <location>
        <begin position="49"/>
        <end position="74"/>
    </location>
</feature>
<reference evidence="3 4" key="1">
    <citation type="submission" date="2018-08" db="EMBL/GenBank/DDBJ databases">
        <title>A genome reference for cultivated species of the human gut microbiota.</title>
        <authorList>
            <person name="Zou Y."/>
            <person name="Xue W."/>
            <person name="Luo G."/>
        </authorList>
    </citation>
    <scope>NUCLEOTIDE SEQUENCE [LARGE SCALE GENOMIC DNA]</scope>
    <source>
        <strain evidence="3 4">AF04-15</strain>
    </source>
</reference>